<sequence length="112" mass="12539">MLDVRSRCCARRREAEASDKIAHDGTLLDKGHKPDAVRHPFDRRQVSKMLAYAGTLEGCAVKMVVIFRSRSRNNNAAPHKRSARKNKRDAFSTANDMAPGRNTFGIHPVVPK</sequence>
<proteinExistence type="predicted"/>
<evidence type="ECO:0000256" key="1">
    <source>
        <dbReference type="SAM" id="MobiDB-lite"/>
    </source>
</evidence>
<evidence type="ECO:0008006" key="4">
    <source>
        <dbReference type="Google" id="ProtNLM"/>
    </source>
</evidence>
<gene>
    <name evidence="2" type="ORF">ACFSQT_15755</name>
</gene>
<dbReference type="EMBL" id="JBHUGY010000025">
    <property type="protein sequence ID" value="MFD2054490.1"/>
    <property type="molecule type" value="Genomic_DNA"/>
</dbReference>
<protein>
    <recommendedName>
        <fullName evidence="4">Transposase</fullName>
    </recommendedName>
</protein>
<evidence type="ECO:0000313" key="3">
    <source>
        <dbReference type="Proteomes" id="UP001597349"/>
    </source>
</evidence>
<name>A0ABW4WDB0_9HYPH</name>
<feature type="compositionally biased region" description="Basic residues" evidence="1">
    <location>
        <begin position="78"/>
        <end position="87"/>
    </location>
</feature>
<feature type="region of interest" description="Disordered" evidence="1">
    <location>
        <begin position="70"/>
        <end position="112"/>
    </location>
</feature>
<dbReference type="Proteomes" id="UP001597349">
    <property type="component" value="Unassembled WGS sequence"/>
</dbReference>
<reference evidence="3" key="1">
    <citation type="journal article" date="2019" name="Int. J. Syst. Evol. Microbiol.">
        <title>The Global Catalogue of Microorganisms (GCM) 10K type strain sequencing project: providing services to taxonomists for standard genome sequencing and annotation.</title>
        <authorList>
            <consortium name="The Broad Institute Genomics Platform"/>
            <consortium name="The Broad Institute Genome Sequencing Center for Infectious Disease"/>
            <person name="Wu L."/>
            <person name="Ma J."/>
        </authorList>
    </citation>
    <scope>NUCLEOTIDE SEQUENCE [LARGE SCALE GENOMIC DNA]</scope>
    <source>
        <strain evidence="3">CGMCC 1.16226</strain>
    </source>
</reference>
<dbReference type="RefSeq" id="WP_379020185.1">
    <property type="nucleotide sequence ID" value="NZ_JBHUGY010000025.1"/>
</dbReference>
<organism evidence="2 3">
    <name type="scientific">Mesorhizobium calcicola</name>
    <dbReference type="NCBI Taxonomy" id="1300310"/>
    <lineage>
        <taxon>Bacteria</taxon>
        <taxon>Pseudomonadati</taxon>
        <taxon>Pseudomonadota</taxon>
        <taxon>Alphaproteobacteria</taxon>
        <taxon>Hyphomicrobiales</taxon>
        <taxon>Phyllobacteriaceae</taxon>
        <taxon>Mesorhizobium</taxon>
    </lineage>
</organism>
<accession>A0ABW4WDB0</accession>
<keyword evidence="3" id="KW-1185">Reference proteome</keyword>
<comment type="caution">
    <text evidence="2">The sequence shown here is derived from an EMBL/GenBank/DDBJ whole genome shotgun (WGS) entry which is preliminary data.</text>
</comment>
<evidence type="ECO:0000313" key="2">
    <source>
        <dbReference type="EMBL" id="MFD2054490.1"/>
    </source>
</evidence>